<name>A0ABT4EUN8_9BACI</name>
<comment type="caution">
    <text evidence="1">The sequence shown here is derived from an EMBL/GenBank/DDBJ whole genome shotgun (WGS) entry which is preliminary data.</text>
</comment>
<evidence type="ECO:0000313" key="1">
    <source>
        <dbReference type="EMBL" id="MCY9549350.1"/>
    </source>
</evidence>
<proteinExistence type="predicted"/>
<keyword evidence="2" id="KW-1185">Reference proteome</keyword>
<dbReference type="RefSeq" id="WP_268639320.1">
    <property type="nucleotide sequence ID" value="NZ_JAMDLZ010000042.1"/>
</dbReference>
<dbReference type="EMBL" id="JAMDLZ010000042">
    <property type="protein sequence ID" value="MCY9549350.1"/>
    <property type="molecule type" value="Genomic_DNA"/>
</dbReference>
<protein>
    <submittedName>
        <fullName evidence="1">Uncharacterized protein</fullName>
    </submittedName>
</protein>
<sequence>MQKQLHVRLDGDTVDFSKVKKYYEEPVLGGDRIGGFWTSSYNEEYGSDWIQKKMYKPYIHVYQGYLYTVKDGVKIFSINDFSDE</sequence>
<organism evidence="1 2">
    <name type="scientific">Lysinibacillus xylanilyticus</name>
    <dbReference type="NCBI Taxonomy" id="582475"/>
    <lineage>
        <taxon>Bacteria</taxon>
        <taxon>Bacillati</taxon>
        <taxon>Bacillota</taxon>
        <taxon>Bacilli</taxon>
        <taxon>Bacillales</taxon>
        <taxon>Bacillaceae</taxon>
        <taxon>Lysinibacillus</taxon>
    </lineage>
</organism>
<dbReference type="Proteomes" id="UP001527052">
    <property type="component" value="Unassembled WGS sequence"/>
</dbReference>
<reference evidence="1 2" key="1">
    <citation type="submission" date="2022-05" db="EMBL/GenBank/DDBJ databases">
        <title>Genome Sequencing of Bee-Associated Microbes.</title>
        <authorList>
            <person name="Dunlap C."/>
        </authorList>
    </citation>
    <scope>NUCLEOTIDE SEQUENCE [LARGE SCALE GENOMIC DNA]</scope>
    <source>
        <strain evidence="1 2">NRRL BD-083</strain>
    </source>
</reference>
<accession>A0ABT4EUN8</accession>
<gene>
    <name evidence="1" type="ORF">M5W82_20930</name>
</gene>
<evidence type="ECO:0000313" key="2">
    <source>
        <dbReference type="Proteomes" id="UP001527052"/>
    </source>
</evidence>